<evidence type="ECO:0000313" key="10">
    <source>
        <dbReference type="EMBL" id="KAA8496659.1"/>
    </source>
</evidence>
<dbReference type="PANTHER" id="PTHR13110">
    <property type="entry name" value="U6 SNRNA-ASSOCIATED SM-LIKE PROTEIN LSM3"/>
    <property type="match status" value="1"/>
</dbReference>
<dbReference type="Pfam" id="PF01423">
    <property type="entry name" value="LSM"/>
    <property type="match status" value="1"/>
</dbReference>
<dbReference type="InterPro" id="IPR047575">
    <property type="entry name" value="Sm"/>
</dbReference>
<reference evidence="11" key="1">
    <citation type="journal article" date="2019" name="Nat. Commun.">
        <title>Expansion of phycobilisome linker gene families in mesophilic red algae.</title>
        <authorList>
            <person name="Lee J."/>
            <person name="Kim D."/>
            <person name="Bhattacharya D."/>
            <person name="Yoon H.S."/>
        </authorList>
    </citation>
    <scope>NUCLEOTIDE SEQUENCE [LARGE SCALE GENOMIC DNA]</scope>
    <source>
        <strain evidence="11">CCMP 1328</strain>
    </source>
</reference>
<dbReference type="GO" id="GO:0005681">
    <property type="term" value="C:spliceosomal complex"/>
    <property type="evidence" value="ECO:0007669"/>
    <property type="project" value="UniProtKB-KW"/>
</dbReference>
<dbReference type="AlphaFoldDB" id="A0A5J4YYH1"/>
<dbReference type="GO" id="GO:0003723">
    <property type="term" value="F:RNA binding"/>
    <property type="evidence" value="ECO:0007669"/>
    <property type="project" value="UniProtKB-KW"/>
</dbReference>
<dbReference type="InterPro" id="IPR034105">
    <property type="entry name" value="Lsm3"/>
</dbReference>
<evidence type="ECO:0000256" key="1">
    <source>
        <dbReference type="ARBA" id="ARBA00004123"/>
    </source>
</evidence>
<dbReference type="Gene3D" id="2.30.30.100">
    <property type="match status" value="1"/>
</dbReference>
<evidence type="ECO:0000256" key="7">
    <source>
        <dbReference type="ARBA" id="ARBA00023242"/>
    </source>
</evidence>
<dbReference type="GO" id="GO:0000398">
    <property type="term" value="P:mRNA splicing, via spliceosome"/>
    <property type="evidence" value="ECO:0007669"/>
    <property type="project" value="InterPro"/>
</dbReference>
<keyword evidence="8" id="KW-0687">Ribonucleoprotein</keyword>
<protein>
    <submittedName>
        <fullName evidence="10">U6 snRNA-associated Sm-like protein LSm3</fullName>
    </submittedName>
</protein>
<keyword evidence="5" id="KW-0694">RNA-binding</keyword>
<dbReference type="EMBL" id="VRMN01000002">
    <property type="protein sequence ID" value="KAA8496659.1"/>
    <property type="molecule type" value="Genomic_DNA"/>
</dbReference>
<keyword evidence="3" id="KW-0507">mRNA processing</keyword>
<organism evidence="10 11">
    <name type="scientific">Porphyridium purpureum</name>
    <name type="common">Red alga</name>
    <name type="synonym">Porphyridium cruentum</name>
    <dbReference type="NCBI Taxonomy" id="35688"/>
    <lineage>
        <taxon>Eukaryota</taxon>
        <taxon>Rhodophyta</taxon>
        <taxon>Bangiophyceae</taxon>
        <taxon>Porphyridiales</taxon>
        <taxon>Porphyridiaceae</taxon>
        <taxon>Porphyridium</taxon>
    </lineage>
</organism>
<name>A0A5J4YYH1_PORPP</name>
<evidence type="ECO:0000256" key="5">
    <source>
        <dbReference type="ARBA" id="ARBA00022884"/>
    </source>
</evidence>
<evidence type="ECO:0000256" key="4">
    <source>
        <dbReference type="ARBA" id="ARBA00022728"/>
    </source>
</evidence>
<evidence type="ECO:0000256" key="8">
    <source>
        <dbReference type="ARBA" id="ARBA00023274"/>
    </source>
</evidence>
<dbReference type="PROSITE" id="PS52002">
    <property type="entry name" value="SM"/>
    <property type="match status" value="1"/>
</dbReference>
<dbReference type="SUPFAM" id="SSF50182">
    <property type="entry name" value="Sm-like ribonucleoproteins"/>
    <property type="match status" value="1"/>
</dbReference>
<gene>
    <name evidence="10" type="ORF">FVE85_0388</name>
</gene>
<comment type="subcellular location">
    <subcellularLocation>
        <location evidence="1">Nucleus</location>
    </subcellularLocation>
</comment>
<keyword evidence="4" id="KW-0747">Spliceosome</keyword>
<evidence type="ECO:0000313" key="11">
    <source>
        <dbReference type="Proteomes" id="UP000324585"/>
    </source>
</evidence>
<dbReference type="OMA" id="FDSHCNI"/>
<keyword evidence="6" id="KW-0508">mRNA splicing</keyword>
<dbReference type="FunFam" id="2.30.30.100:FF:000007">
    <property type="entry name" value="U6 snRNA-associated Sm-like protein LSm3"/>
    <property type="match status" value="1"/>
</dbReference>
<evidence type="ECO:0000256" key="3">
    <source>
        <dbReference type="ARBA" id="ARBA00022664"/>
    </source>
</evidence>
<dbReference type="InterPro" id="IPR010920">
    <property type="entry name" value="LSM_dom_sf"/>
</dbReference>
<dbReference type="InterPro" id="IPR001163">
    <property type="entry name" value="Sm_dom_euk/arc"/>
</dbReference>
<proteinExistence type="inferred from homology"/>
<evidence type="ECO:0000256" key="6">
    <source>
        <dbReference type="ARBA" id="ARBA00023187"/>
    </source>
</evidence>
<dbReference type="InterPro" id="IPR040002">
    <property type="entry name" value="Sm-like_LSM3"/>
</dbReference>
<evidence type="ECO:0000256" key="2">
    <source>
        <dbReference type="ARBA" id="ARBA00006850"/>
    </source>
</evidence>
<dbReference type="GO" id="GO:0120115">
    <property type="term" value="C:Lsm2-8 complex"/>
    <property type="evidence" value="ECO:0007669"/>
    <property type="project" value="UniProtKB-ARBA"/>
</dbReference>
<keyword evidence="7" id="KW-0539">Nucleus</keyword>
<evidence type="ECO:0000259" key="9">
    <source>
        <dbReference type="PROSITE" id="PS52002"/>
    </source>
</evidence>
<dbReference type="SMART" id="SM00651">
    <property type="entry name" value="Sm"/>
    <property type="match status" value="1"/>
</dbReference>
<comment type="similarity">
    <text evidence="2">Belongs to the snRNP Sm proteins family.</text>
</comment>
<keyword evidence="11" id="KW-1185">Reference proteome</keyword>
<dbReference type="Proteomes" id="UP000324585">
    <property type="component" value="Unassembled WGS sequence"/>
</dbReference>
<dbReference type="CDD" id="cd01730">
    <property type="entry name" value="LSm3"/>
    <property type="match status" value="1"/>
</dbReference>
<comment type="caution">
    <text evidence="10">The sequence shown here is derived from an EMBL/GenBank/DDBJ whole genome shotgun (WGS) entry which is preliminary data.</text>
</comment>
<accession>A0A5J4YYH1</accession>
<sequence>MAGVQPSGGIEEPLDLVRLALNELVRVRLRGQRELRGRLHAFDQHLNMILGDVEETTVSVEVDEETFEEIITTERRKFPMLFVRGDTVVLISPGITT</sequence>
<feature type="domain" description="Sm" evidence="9">
    <location>
        <begin position="12"/>
        <end position="97"/>
    </location>
</feature>